<dbReference type="EMBL" id="BDQX01000098">
    <property type="protein sequence ID" value="GBG07616.1"/>
    <property type="molecule type" value="Genomic_DNA"/>
</dbReference>
<dbReference type="Pfam" id="PF22016">
    <property type="entry name" value="DUF6933"/>
    <property type="match status" value="1"/>
</dbReference>
<feature type="domain" description="DUF6933" evidence="1">
    <location>
        <begin position="4"/>
        <end position="149"/>
    </location>
</feature>
<keyword evidence="3" id="KW-1185">Reference proteome</keyword>
<sequence>MIVLRFTQSLLKDMKSAQIQVDDISPLFSWHVNIYKLNNKKHILFVNDLSRLCLIIDGIRSSQLSLLKEKFLITLETYLQEEEIEKNMIDRYLKEGSELSISKTNNRSVLSTMTEISIFETDNFTDNMQRMKWLNRLIYKPIEYNEPIKVFKEALKTLSK</sequence>
<evidence type="ECO:0000313" key="2">
    <source>
        <dbReference type="EMBL" id="GBG07616.1"/>
    </source>
</evidence>
<accession>A0A2R5ELS4</accession>
<dbReference type="AlphaFoldDB" id="A0A2R5ELS4"/>
<name>A0A2R5ELS4_9BACL</name>
<evidence type="ECO:0000313" key="3">
    <source>
        <dbReference type="Proteomes" id="UP000245202"/>
    </source>
</evidence>
<evidence type="ECO:0000259" key="1">
    <source>
        <dbReference type="Pfam" id="PF22016"/>
    </source>
</evidence>
<proteinExistence type="predicted"/>
<reference evidence="2 3" key="1">
    <citation type="submission" date="2017-08" db="EMBL/GenBank/DDBJ databases">
        <title>Substantial Increase in Enzyme Production by Combined Drug-Resistance Mutations in Paenibacillus agaridevorans.</title>
        <authorList>
            <person name="Tanaka Y."/>
            <person name="Funane K."/>
            <person name="Hosaka T."/>
            <person name="Shiwa Y."/>
            <person name="Fujita N."/>
            <person name="Miyazaki T."/>
            <person name="Yoshikawa H."/>
            <person name="Murakami K."/>
            <person name="Kasahara K."/>
            <person name="Inaoka T."/>
            <person name="Hiraga Y."/>
            <person name="Ochi K."/>
        </authorList>
    </citation>
    <scope>NUCLEOTIDE SEQUENCE [LARGE SCALE GENOMIC DNA]</scope>
    <source>
        <strain evidence="2 3">T-3040</strain>
    </source>
</reference>
<protein>
    <recommendedName>
        <fullName evidence="1">DUF6933 domain-containing protein</fullName>
    </recommendedName>
</protein>
<dbReference type="InterPro" id="IPR053864">
    <property type="entry name" value="DUF6933"/>
</dbReference>
<organism evidence="2 3">
    <name type="scientific">Paenibacillus agaridevorans</name>
    <dbReference type="NCBI Taxonomy" id="171404"/>
    <lineage>
        <taxon>Bacteria</taxon>
        <taxon>Bacillati</taxon>
        <taxon>Bacillota</taxon>
        <taxon>Bacilli</taxon>
        <taxon>Bacillales</taxon>
        <taxon>Paenibacillaceae</taxon>
        <taxon>Paenibacillus</taxon>
    </lineage>
</organism>
<dbReference type="RefSeq" id="WP_108992643.1">
    <property type="nucleotide sequence ID" value="NZ_BDQX01000098.1"/>
</dbReference>
<dbReference type="Proteomes" id="UP000245202">
    <property type="component" value="Unassembled WGS sequence"/>
</dbReference>
<gene>
    <name evidence="2" type="ORF">PAT3040_02172</name>
</gene>
<comment type="caution">
    <text evidence="2">The sequence shown here is derived from an EMBL/GenBank/DDBJ whole genome shotgun (WGS) entry which is preliminary data.</text>
</comment>